<proteinExistence type="inferred from homology"/>
<dbReference type="GO" id="GO:0005737">
    <property type="term" value="C:cytoplasm"/>
    <property type="evidence" value="ECO:0007669"/>
    <property type="project" value="TreeGrafter"/>
</dbReference>
<feature type="binding site" description="proximal binding residue" evidence="9">
    <location>
        <position position="347"/>
    </location>
    <ligand>
        <name>heme b</name>
        <dbReference type="ChEBI" id="CHEBI:60344"/>
    </ligand>
    <ligandPart>
        <name>Fe</name>
        <dbReference type="ChEBI" id="CHEBI:18248"/>
    </ligandPart>
</feature>
<gene>
    <name evidence="10" type="primary">Ido2</name>
    <name evidence="10" type="ORF">HIPICT_R10550</name>
</gene>
<dbReference type="InterPro" id="IPR037217">
    <property type="entry name" value="Trp/Indoleamine_2_3_dOase-like"/>
</dbReference>
<protein>
    <submittedName>
        <fullName evidence="10">I23O2 dioxygenase</fullName>
    </submittedName>
</protein>
<keyword evidence="3 9" id="KW-0479">Metal-binding</keyword>
<feature type="non-terminal residue" evidence="10">
    <location>
        <position position="1"/>
    </location>
</feature>
<dbReference type="Gene3D" id="1.20.58.480">
    <property type="match status" value="1"/>
</dbReference>
<evidence type="ECO:0000256" key="3">
    <source>
        <dbReference type="ARBA" id="ARBA00022723"/>
    </source>
</evidence>
<dbReference type="GO" id="GO:0033754">
    <property type="term" value="F:indoleamine 2,3-dioxygenase activity"/>
    <property type="evidence" value="ECO:0007669"/>
    <property type="project" value="TreeGrafter"/>
</dbReference>
<dbReference type="GO" id="GO:0004833">
    <property type="term" value="F:L-tryptophan 2,3-dioxygenase activity"/>
    <property type="evidence" value="ECO:0007669"/>
    <property type="project" value="TreeGrafter"/>
</dbReference>
<evidence type="ECO:0000256" key="2">
    <source>
        <dbReference type="ARBA" id="ARBA00022617"/>
    </source>
</evidence>
<evidence type="ECO:0000256" key="1">
    <source>
        <dbReference type="ARBA" id="ARBA00007119"/>
    </source>
</evidence>
<keyword evidence="2 9" id="KW-0349">Heme</keyword>
<evidence type="ECO:0000256" key="4">
    <source>
        <dbReference type="ARBA" id="ARBA00022859"/>
    </source>
</evidence>
<feature type="non-terminal residue" evidence="10">
    <location>
        <position position="410"/>
    </location>
</feature>
<comment type="caution">
    <text evidence="10">The sequence shown here is derived from an EMBL/GenBank/DDBJ whole genome shotgun (WGS) entry which is preliminary data.</text>
</comment>
<dbReference type="Proteomes" id="UP000527178">
    <property type="component" value="Unassembled WGS sequence"/>
</dbReference>
<keyword evidence="6" id="KW-0560">Oxidoreductase</keyword>
<comment type="similarity">
    <text evidence="1">Belongs to the indoleamine 2,3-dioxygenase family.</text>
</comment>
<dbReference type="EMBL" id="VWYN01015806">
    <property type="protein sequence ID" value="NXR50809.1"/>
    <property type="molecule type" value="Genomic_DNA"/>
</dbReference>
<evidence type="ECO:0000256" key="5">
    <source>
        <dbReference type="ARBA" id="ARBA00022964"/>
    </source>
</evidence>
<evidence type="ECO:0000256" key="7">
    <source>
        <dbReference type="ARBA" id="ARBA00023004"/>
    </source>
</evidence>
<evidence type="ECO:0000256" key="8">
    <source>
        <dbReference type="ARBA" id="ARBA00023079"/>
    </source>
</evidence>
<keyword evidence="5 10" id="KW-0223">Dioxygenase</keyword>
<keyword evidence="11" id="KW-1185">Reference proteome</keyword>
<dbReference type="PANTHER" id="PTHR28657">
    <property type="entry name" value="INDOLEAMINE 2,3-DIOXYGENASE"/>
    <property type="match status" value="1"/>
</dbReference>
<dbReference type="SUPFAM" id="SSF140959">
    <property type="entry name" value="Indolic compounds 2,3-dioxygenase-like"/>
    <property type="match status" value="1"/>
</dbReference>
<dbReference type="FunFam" id="1.20.58.480:FF:000003">
    <property type="entry name" value="Indoleamine 2,3-dioxygenase 1"/>
    <property type="match status" value="1"/>
</dbReference>
<dbReference type="GO" id="GO:0034354">
    <property type="term" value="P:'de novo' NAD+ biosynthetic process from L-tryptophan"/>
    <property type="evidence" value="ECO:0007669"/>
    <property type="project" value="TreeGrafter"/>
</dbReference>
<dbReference type="GO" id="GO:0002376">
    <property type="term" value="P:immune system process"/>
    <property type="evidence" value="ECO:0007669"/>
    <property type="project" value="UniProtKB-KW"/>
</dbReference>
<evidence type="ECO:0000256" key="9">
    <source>
        <dbReference type="PIRSR" id="PIRSR600898-1"/>
    </source>
</evidence>
<evidence type="ECO:0000256" key="6">
    <source>
        <dbReference type="ARBA" id="ARBA00023002"/>
    </source>
</evidence>
<evidence type="ECO:0000313" key="10">
    <source>
        <dbReference type="EMBL" id="NXR50809.1"/>
    </source>
</evidence>
<keyword evidence="8" id="KW-0823">Tryptophan catabolism</keyword>
<dbReference type="GO" id="GO:0046872">
    <property type="term" value="F:metal ion binding"/>
    <property type="evidence" value="ECO:0007669"/>
    <property type="project" value="UniProtKB-KW"/>
</dbReference>
<dbReference type="GO" id="GO:0019441">
    <property type="term" value="P:L-tryptophan catabolic process to kynurenine"/>
    <property type="evidence" value="ECO:0007669"/>
    <property type="project" value="InterPro"/>
</dbReference>
<dbReference type="AlphaFoldDB" id="A0A7L2LTX1"/>
<keyword evidence="4" id="KW-0391">Immunity</keyword>
<sequence>MEASDDTEEPLLPLALSSFQISEEFGFLLPDPLTELPAPYGPWMDIAHELPQLITSHGLRSRVQQMPQLSTQHLRGREQLHLAHLVLSFITMGYVWQEGEEGTVQVLPRNLAVPYWEVSQALGLPPILSHADFVLANWRRKDPNGPLEIENLDTIITLPGGESLRGFILVTLLVEKAAVPGIKAIPRALGAILQGDEETLHGALQELAGAIEAMSAALRRMHDYVDPEVFYTVIRIFLSGWRDNPAMPHGLVYEGVSPEALAFSGGSAAQSTVLHAFDELLGIRHRQDCAAFLLRMRDYMPAPHRAFVARISRSASLRQLLLSSGDARLRAAFNRCVSALTNFRSYHITVVTKYISTAAAKARARRAEPRAGPAAGTAPSALEAKGTGGSHIFSFLKSIRDSTREGMISA</sequence>
<dbReference type="InterPro" id="IPR000898">
    <property type="entry name" value="Indolamine_dOase"/>
</dbReference>
<evidence type="ECO:0000313" key="11">
    <source>
        <dbReference type="Proteomes" id="UP000527178"/>
    </source>
</evidence>
<keyword evidence="7 9" id="KW-0408">Iron</keyword>
<dbReference type="PANTHER" id="PTHR28657:SF4">
    <property type="entry name" value="INDOLEAMINE 2,3-DIOXYGENASE 2"/>
    <property type="match status" value="1"/>
</dbReference>
<reference evidence="10 11" key="1">
    <citation type="submission" date="2019-09" db="EMBL/GenBank/DDBJ databases">
        <title>Bird 10,000 Genomes (B10K) Project - Family phase.</title>
        <authorList>
            <person name="Zhang G."/>
        </authorList>
    </citation>
    <scope>NUCLEOTIDE SEQUENCE [LARGE SCALE GENOMIC DNA]</scope>
    <source>
        <strain evidence="10">B10K-DU-002-18</strain>
        <tissue evidence="10">Muscle</tissue>
    </source>
</reference>
<name>A0A7L2LTX1_9SYLV</name>
<dbReference type="Pfam" id="PF01231">
    <property type="entry name" value="IDO"/>
    <property type="match status" value="1"/>
</dbReference>
<dbReference type="GO" id="GO:0020037">
    <property type="term" value="F:heme binding"/>
    <property type="evidence" value="ECO:0007669"/>
    <property type="project" value="InterPro"/>
</dbReference>
<accession>A0A7L2LTX1</accession>
<organism evidence="10 11">
    <name type="scientific">Hippolais icterina</name>
    <name type="common">icterine warbler</name>
    <dbReference type="NCBI Taxonomy" id="68497"/>
    <lineage>
        <taxon>Eukaryota</taxon>
        <taxon>Metazoa</taxon>
        <taxon>Chordata</taxon>
        <taxon>Craniata</taxon>
        <taxon>Vertebrata</taxon>
        <taxon>Euteleostomi</taxon>
        <taxon>Archelosauria</taxon>
        <taxon>Archosauria</taxon>
        <taxon>Dinosauria</taxon>
        <taxon>Saurischia</taxon>
        <taxon>Theropoda</taxon>
        <taxon>Coelurosauria</taxon>
        <taxon>Aves</taxon>
        <taxon>Neognathae</taxon>
        <taxon>Neoaves</taxon>
        <taxon>Telluraves</taxon>
        <taxon>Australaves</taxon>
        <taxon>Passeriformes</taxon>
        <taxon>Sylvioidea</taxon>
        <taxon>Sylviidae</taxon>
        <taxon>Acrocephalinae</taxon>
        <taxon>Hippolais</taxon>
    </lineage>
</organism>